<evidence type="ECO:0000256" key="6">
    <source>
        <dbReference type="ARBA" id="ARBA00038825"/>
    </source>
</evidence>
<dbReference type="PANTHER" id="PTHR10668">
    <property type="entry name" value="PHYTOENE DEHYDROGENASE"/>
    <property type="match status" value="1"/>
</dbReference>
<dbReference type="InterPro" id="IPR036188">
    <property type="entry name" value="FAD/NAD-bd_sf"/>
</dbReference>
<protein>
    <recommendedName>
        <fullName evidence="7">Pyridine nucleotide-disulfide oxidoreductase domain-containing protein 2</fullName>
    </recommendedName>
</protein>
<dbReference type="PANTHER" id="PTHR10668:SF103">
    <property type="entry name" value="PYRIDINE NUCLEOTIDE-DISULFIDE OXIDOREDUCTASE DOMAIN-CONTAINING PROTEIN 2"/>
    <property type="match status" value="1"/>
</dbReference>
<dbReference type="GO" id="GO:0016491">
    <property type="term" value="F:oxidoreductase activity"/>
    <property type="evidence" value="ECO:0007669"/>
    <property type="project" value="InterPro"/>
</dbReference>
<evidence type="ECO:0000256" key="3">
    <source>
        <dbReference type="ARBA" id="ARBA00022630"/>
    </source>
</evidence>
<dbReference type="GO" id="GO:0005759">
    <property type="term" value="C:mitochondrial matrix"/>
    <property type="evidence" value="ECO:0007669"/>
    <property type="project" value="UniProtKB-SubCell"/>
</dbReference>
<evidence type="ECO:0000256" key="1">
    <source>
        <dbReference type="ARBA" id="ARBA00004305"/>
    </source>
</evidence>
<feature type="chain" id="PRO_5044203982" description="Pyridine nucleotide-disulfide oxidoreductase domain-containing protein 2" evidence="8">
    <location>
        <begin position="23"/>
        <end position="761"/>
    </location>
</feature>
<dbReference type="Ensembl" id="ENSDCDT00010001065.1">
    <property type="protein sequence ID" value="ENSDCDP00010001014.1"/>
    <property type="gene ID" value="ENSDCDG00010000520.1"/>
</dbReference>
<evidence type="ECO:0000256" key="8">
    <source>
        <dbReference type="SAM" id="SignalP"/>
    </source>
</evidence>
<feature type="domain" description="Amine oxidase" evidence="9">
    <location>
        <begin position="227"/>
        <end position="568"/>
    </location>
</feature>
<keyword evidence="8" id="KW-0732">Signal</keyword>
<proteinExistence type="inferred from homology"/>
<dbReference type="InterPro" id="IPR002937">
    <property type="entry name" value="Amino_oxidase"/>
</dbReference>
<keyword evidence="4" id="KW-0274">FAD</keyword>
<sequence>MAAHFSLRVMGFTFLLMTNKIGTNISPYFSTAKKIRKHTAWMYFSTANKSQNLQPGFTSAPQKQSQNLLPRFTSAQQKVTKPTAWFYFSTAKKSHKTYSLVLPQHSKKSHKTYSLDLLQHRKKSQKTHSLDLQPTPTASFLPFYLRWPQYAVVEEKYLDEPRTPDPRVKVLLRGGAPEPREKAMAARECGGRGRRALPALAAAARGAHSAAPRPRYDAVVVGGGHNGLVASAYLQKGGLRTVVFERRHVLGGAAVTEEIFPGFHFSRASYLLSLLRPHICEDLELKKHGLKVYMRDPHAFTPMLEEGVGGHPPRSLLLGSNLTKNQQEIGKFSKKDAKAYPEFVSHLEKLACAIHPLLDGPPVDIPGVMQGSLRKRLAAMKSIRPLVKSGLKLGKNLPDFYELVTAPITKVLNRWFESEPLKATLATDSVIGAMTSPSSPGSGYVLLHHVMGELEKEKGAWGYVEGGMGGVSNSIAKSACAHGADIFTEKVVEQVLIGQDGHAHGVILNDGTEVHSKVVLSNATPHVTFKQLTPQDALPPEFITAVDQIDYTSPVTKINVAVDRLPNFLAAPNVGEGKPGPHHQCSIHLNCESMEALEEAYRDAWQGRPSARPMIEMTIPSVLDPTLAPPGCHVISLFTQFTPYWLDGRRAWAEQDKEKFANTVFDWIEHYAPGFKKSIVGKDVLTPPDLERVFGLTGGNIFHGAMTLDQLYLARPLPSVANYHSPIKGLYMCGSGSHPGGGVMGSAGWNAALTVLADLRR</sequence>
<evidence type="ECO:0000313" key="10">
    <source>
        <dbReference type="Ensembl" id="ENSDCDP00010001014.1"/>
    </source>
</evidence>
<comment type="subunit">
    <text evidence="6">Interacts with COX5B; this interaction may contribute to localize PYROXD2 to the inner face of the inner mitochondrial membrane.</text>
</comment>
<dbReference type="Pfam" id="PF01593">
    <property type="entry name" value="Amino_oxidase"/>
    <property type="match status" value="1"/>
</dbReference>
<dbReference type="GeneTree" id="ENSGT00940000164861"/>
<evidence type="ECO:0000256" key="7">
    <source>
        <dbReference type="ARBA" id="ARBA00040298"/>
    </source>
</evidence>
<name>A0AAY3ZX19_9TELE</name>
<dbReference type="AlphaFoldDB" id="A0AAY3ZX19"/>
<evidence type="ECO:0000256" key="5">
    <source>
        <dbReference type="ARBA" id="ARBA00037217"/>
    </source>
</evidence>
<dbReference type="SUPFAM" id="SSF51905">
    <property type="entry name" value="FAD/NAD(P)-binding domain"/>
    <property type="match status" value="1"/>
</dbReference>
<keyword evidence="3" id="KW-0285">Flavoprotein</keyword>
<comment type="function">
    <text evidence="5">Probable oxidoreductase that may play a role as regulator of mitochondrial function.</text>
</comment>
<evidence type="ECO:0000256" key="4">
    <source>
        <dbReference type="ARBA" id="ARBA00022827"/>
    </source>
</evidence>
<keyword evidence="11" id="KW-1185">Reference proteome</keyword>
<evidence type="ECO:0000313" key="11">
    <source>
        <dbReference type="Proteomes" id="UP000694580"/>
    </source>
</evidence>
<dbReference type="Gene3D" id="3.50.50.60">
    <property type="entry name" value="FAD/NAD(P)-binding domain"/>
    <property type="match status" value="2"/>
</dbReference>
<feature type="signal peptide" evidence="8">
    <location>
        <begin position="1"/>
        <end position="22"/>
    </location>
</feature>
<reference evidence="10" key="2">
    <citation type="submission" date="2025-08" db="UniProtKB">
        <authorList>
            <consortium name="Ensembl"/>
        </authorList>
    </citation>
    <scope>IDENTIFICATION</scope>
</reference>
<evidence type="ECO:0000259" key="9">
    <source>
        <dbReference type="Pfam" id="PF01593"/>
    </source>
</evidence>
<reference evidence="10" key="3">
    <citation type="submission" date="2025-09" db="UniProtKB">
        <authorList>
            <consortium name="Ensembl"/>
        </authorList>
    </citation>
    <scope>IDENTIFICATION</scope>
</reference>
<accession>A0AAY3ZX19</accession>
<comment type="similarity">
    <text evidence="2">Belongs to the carotenoid/retinoid oxidoreductase family.</text>
</comment>
<evidence type="ECO:0000256" key="2">
    <source>
        <dbReference type="ARBA" id="ARBA00006046"/>
    </source>
</evidence>
<organism evidence="10 11">
    <name type="scientific">Denticeps clupeoides</name>
    <name type="common">denticle herring</name>
    <dbReference type="NCBI Taxonomy" id="299321"/>
    <lineage>
        <taxon>Eukaryota</taxon>
        <taxon>Metazoa</taxon>
        <taxon>Chordata</taxon>
        <taxon>Craniata</taxon>
        <taxon>Vertebrata</taxon>
        <taxon>Euteleostomi</taxon>
        <taxon>Actinopterygii</taxon>
        <taxon>Neopterygii</taxon>
        <taxon>Teleostei</taxon>
        <taxon>Clupei</taxon>
        <taxon>Clupeiformes</taxon>
        <taxon>Denticipitoidei</taxon>
        <taxon>Denticipitidae</taxon>
        <taxon>Denticeps</taxon>
    </lineage>
</organism>
<dbReference type="Proteomes" id="UP000694580">
    <property type="component" value="Chromosome 2"/>
</dbReference>
<reference evidence="10 11" key="1">
    <citation type="submission" date="2020-06" db="EMBL/GenBank/DDBJ databases">
        <authorList>
            <consortium name="Wellcome Sanger Institute Data Sharing"/>
        </authorList>
    </citation>
    <scope>NUCLEOTIDE SEQUENCE [LARGE SCALE GENOMIC DNA]</scope>
</reference>
<comment type="subcellular location">
    <subcellularLocation>
        <location evidence="1">Mitochondrion matrix</location>
    </subcellularLocation>
</comment>
<gene>
    <name evidence="10" type="primary">PYROXD2</name>
</gene>